<dbReference type="HOGENOM" id="CLU_062001_0_0_9"/>
<evidence type="ECO:0000259" key="1">
    <source>
        <dbReference type="PROSITE" id="PS51186"/>
    </source>
</evidence>
<evidence type="ECO:0000313" key="3">
    <source>
        <dbReference type="Proteomes" id="UP000006620"/>
    </source>
</evidence>
<dbReference type="CDD" id="cd04301">
    <property type="entry name" value="NAT_SF"/>
    <property type="match status" value="1"/>
</dbReference>
<gene>
    <name evidence="2" type="ordered locus">KNP414_06949</name>
</gene>
<dbReference type="Proteomes" id="UP000006620">
    <property type="component" value="Chromosome"/>
</dbReference>
<dbReference type="AlphaFoldDB" id="F8FIK7"/>
<dbReference type="InterPro" id="IPR016181">
    <property type="entry name" value="Acyl_CoA_acyltransferase"/>
</dbReference>
<dbReference type="Pfam" id="PF13527">
    <property type="entry name" value="Acetyltransf_9"/>
    <property type="match status" value="1"/>
</dbReference>
<dbReference type="RefSeq" id="WP_013920603.1">
    <property type="nucleotide sequence ID" value="NC_015690.1"/>
</dbReference>
<proteinExistence type="predicted"/>
<dbReference type="InterPro" id="IPR000182">
    <property type="entry name" value="GNAT_dom"/>
</dbReference>
<accession>F8FIK7</accession>
<protein>
    <submittedName>
        <fullName evidence="2">GCN5-related N-acetyltransferase</fullName>
    </submittedName>
</protein>
<sequence length="374" mass="39774">MNLRLMQPHELAEATRLADSIFRDGEQSSMGEAFPDLFSPGISHSYGAFTDEGKLAAFMGLAPAVVRVGPARLRIFSMGAVCTHQEARGQGIGSRLLDLCKAHADAAGAALILISGDRSLYTRAHCYPYGRTERFALDASAADRLKHRPRTEGLRISGLEPADLPAVHRLAEERSVAYEQSVTDLPRLLAAEAYAGCFKLVHRTLTARRGDGSLAAYAVFAVPGTAAAGRKAPFAVEWGGEPEAVALLLAEALERFGLPSLSVTAAWHERALLALLREAGLPSESGTNGGTLYLVNAQRLLEQAGPFWGETPLPPLRLGADGQYVLPGEGGAELKLSPGELVRELFDLGADGTQARSLPVPALPLPHANGLNYI</sequence>
<feature type="domain" description="N-acetyltransferase" evidence="1">
    <location>
        <begin position="1"/>
        <end position="150"/>
    </location>
</feature>
<organism evidence="2 3">
    <name type="scientific">Paenibacillus mucilaginosus (strain KNP414)</name>
    <dbReference type="NCBI Taxonomy" id="1036673"/>
    <lineage>
        <taxon>Bacteria</taxon>
        <taxon>Bacillati</taxon>
        <taxon>Bacillota</taxon>
        <taxon>Bacilli</taxon>
        <taxon>Bacillales</taxon>
        <taxon>Paenibacillaceae</taxon>
        <taxon>Paenibacillus</taxon>
    </lineage>
</organism>
<dbReference type="SUPFAM" id="SSF55729">
    <property type="entry name" value="Acyl-CoA N-acyltransferases (Nat)"/>
    <property type="match status" value="1"/>
</dbReference>
<dbReference type="KEGG" id="pms:KNP414_06949"/>
<dbReference type="PATRIC" id="fig|1036673.3.peg.6482"/>
<evidence type="ECO:0000313" key="2">
    <source>
        <dbReference type="EMBL" id="AEI45461.1"/>
    </source>
</evidence>
<reference evidence="3" key="1">
    <citation type="submission" date="2011-06" db="EMBL/GenBank/DDBJ databases">
        <title>Complete genome sequence of Paenibacillus mucilaginosus KNP414.</title>
        <authorList>
            <person name="Wang J."/>
            <person name="Hu S."/>
            <person name="Hu X."/>
            <person name="Zhang B."/>
            <person name="Dong D."/>
            <person name="Zhang S."/>
            <person name="Zhao K."/>
            <person name="Wu D."/>
        </authorList>
    </citation>
    <scope>NUCLEOTIDE SEQUENCE [LARGE SCALE GENOMIC DNA]</scope>
    <source>
        <strain evidence="3">KNP414</strain>
    </source>
</reference>
<dbReference type="PROSITE" id="PS51186">
    <property type="entry name" value="GNAT"/>
    <property type="match status" value="1"/>
</dbReference>
<name>F8FIK7_PAEMK</name>
<dbReference type="EMBL" id="CP002869">
    <property type="protein sequence ID" value="AEI45461.1"/>
    <property type="molecule type" value="Genomic_DNA"/>
</dbReference>
<keyword evidence="2" id="KW-0808">Transferase</keyword>
<dbReference type="GO" id="GO:0016747">
    <property type="term" value="F:acyltransferase activity, transferring groups other than amino-acyl groups"/>
    <property type="evidence" value="ECO:0007669"/>
    <property type="project" value="InterPro"/>
</dbReference>
<reference evidence="2 3" key="2">
    <citation type="journal article" date="2013" name="Genome Announc.">
        <title>Genome Sequence of Growth-Improving Paenibacillus mucilaginosus Strain KNP414.</title>
        <authorList>
            <person name="Lu J.J."/>
            <person name="Wang J.F."/>
            <person name="Hu X.F."/>
        </authorList>
    </citation>
    <scope>NUCLEOTIDE SEQUENCE [LARGE SCALE GENOMIC DNA]</scope>
    <source>
        <strain evidence="2 3">KNP414</strain>
    </source>
</reference>
<dbReference type="Gene3D" id="3.40.630.30">
    <property type="match status" value="1"/>
</dbReference>